<dbReference type="RefSeq" id="WP_217743887.1">
    <property type="nucleotide sequence ID" value="NZ_JAHOEI010000006.1"/>
</dbReference>
<proteinExistence type="predicted"/>
<dbReference type="Proteomes" id="UP001196765">
    <property type="component" value="Unassembled WGS sequence"/>
</dbReference>
<dbReference type="AlphaFoldDB" id="A0AAW4MVZ9"/>
<accession>A0AAW4MVZ9</accession>
<comment type="caution">
    <text evidence="2">The sequence shown here is derived from an EMBL/GenBank/DDBJ whole genome shotgun (WGS) entry which is preliminary data.</text>
</comment>
<dbReference type="EMBL" id="JAHOEI010000006">
    <property type="protein sequence ID" value="MBV3386779.1"/>
    <property type="molecule type" value="Genomic_DNA"/>
</dbReference>
<protein>
    <submittedName>
        <fullName evidence="2">Tetratricopeptide repeat protein</fullName>
    </submittedName>
</protein>
<name>A0AAW4MVZ9_9BACT</name>
<evidence type="ECO:0000313" key="3">
    <source>
        <dbReference type="Proteomes" id="UP001196765"/>
    </source>
</evidence>
<reference evidence="2" key="1">
    <citation type="submission" date="2021-06" db="EMBL/GenBank/DDBJ databases">
        <title>Collection of gut derived symbiotic bacterial strains cultured from healthy donors.</title>
        <authorList>
            <person name="Lin H."/>
            <person name="Littmann E."/>
            <person name="Pamer E.G."/>
        </authorList>
    </citation>
    <scope>NUCLEOTIDE SEQUENCE</scope>
    <source>
        <strain evidence="2">MSK.21.74</strain>
    </source>
</reference>
<gene>
    <name evidence="2" type="ORF">KSW82_03370</name>
</gene>
<organism evidence="2 3">
    <name type="scientific">Segatella copri</name>
    <dbReference type="NCBI Taxonomy" id="165179"/>
    <lineage>
        <taxon>Bacteria</taxon>
        <taxon>Pseudomonadati</taxon>
        <taxon>Bacteroidota</taxon>
        <taxon>Bacteroidia</taxon>
        <taxon>Bacteroidales</taxon>
        <taxon>Prevotellaceae</taxon>
        <taxon>Segatella</taxon>
    </lineage>
</organism>
<evidence type="ECO:0000313" key="2">
    <source>
        <dbReference type="EMBL" id="MBV3386779.1"/>
    </source>
</evidence>
<sequence>MELSRLIQHPEEMNRETLYDLRALLALYPYYQTARLLMLKNLYLLHDPSFDEELRRAAIYITDRKIIFEMVEAAHYQIKPDPAEVDLNQLKESERKETGAEKHGDRTSDLIDHFLGSIPMDAEEEEKKKEKRKPTPADAAVDYVAYLMETEDQQEPEDTSRTMSLIDDFMEDGGFKLPKIQQDEDYKPEFTPELQTDSGKDGEEENSGVFTETLARIYIKQGRYQRAYDIISRLHQQRPDKNGYYVDQLRFLEKLMLNSKKKSPEKKK</sequence>
<evidence type="ECO:0000256" key="1">
    <source>
        <dbReference type="SAM" id="MobiDB-lite"/>
    </source>
</evidence>
<feature type="region of interest" description="Disordered" evidence="1">
    <location>
        <begin position="185"/>
        <end position="207"/>
    </location>
</feature>